<dbReference type="RefSeq" id="XP_019647714.1">
    <property type="nucleotide sequence ID" value="XM_019792155.1"/>
</dbReference>
<accession>A0A6P5ANK1</accession>
<dbReference type="GeneID" id="109488013"/>
<feature type="compositionally biased region" description="Polar residues" evidence="1">
    <location>
        <begin position="268"/>
        <end position="283"/>
    </location>
</feature>
<dbReference type="KEGG" id="bbel:109488013"/>
<evidence type="ECO:0000256" key="1">
    <source>
        <dbReference type="SAM" id="MobiDB-lite"/>
    </source>
</evidence>
<feature type="compositionally biased region" description="Polar residues" evidence="1">
    <location>
        <begin position="290"/>
        <end position="309"/>
    </location>
</feature>
<dbReference type="Proteomes" id="UP000515135">
    <property type="component" value="Unplaced"/>
</dbReference>
<evidence type="ECO:0000313" key="3">
    <source>
        <dbReference type="RefSeq" id="XP_019647714.1"/>
    </source>
</evidence>
<feature type="region of interest" description="Disordered" evidence="1">
    <location>
        <begin position="266"/>
        <end position="334"/>
    </location>
</feature>
<evidence type="ECO:0000313" key="2">
    <source>
        <dbReference type="Proteomes" id="UP000515135"/>
    </source>
</evidence>
<name>A0A6P5ANK1_BRABE</name>
<dbReference type="AlphaFoldDB" id="A0A6P5ANK1"/>
<gene>
    <name evidence="3" type="primary">LOC109488013</name>
</gene>
<organism evidence="2 3">
    <name type="scientific">Branchiostoma belcheri</name>
    <name type="common">Amphioxus</name>
    <dbReference type="NCBI Taxonomy" id="7741"/>
    <lineage>
        <taxon>Eukaryota</taxon>
        <taxon>Metazoa</taxon>
        <taxon>Chordata</taxon>
        <taxon>Cephalochordata</taxon>
        <taxon>Leptocardii</taxon>
        <taxon>Amphioxiformes</taxon>
        <taxon>Branchiostomatidae</taxon>
        <taxon>Branchiostoma</taxon>
    </lineage>
</organism>
<feature type="region of interest" description="Disordered" evidence="1">
    <location>
        <begin position="217"/>
        <end position="249"/>
    </location>
</feature>
<dbReference type="OrthoDB" id="10459410at2759"/>
<reference evidence="3" key="1">
    <citation type="submission" date="2025-08" db="UniProtKB">
        <authorList>
            <consortium name="RefSeq"/>
        </authorList>
    </citation>
    <scope>IDENTIFICATION</scope>
    <source>
        <tissue evidence="3">Gonad</tissue>
    </source>
</reference>
<keyword evidence="2" id="KW-1185">Reference proteome</keyword>
<sequence length="334" mass="35317">MIREKTARGLWTSYRVVETSAVENLAAGTSVENVSSLEVKTVVASVLEIGDDIGSKDGSESEYITLLIPEDLESQMTSEHGGEMTQSQVRGTVVSKHHPTSTDLTVADELGKSQVTENGVSVNIAKQRATFTKKGPEETGSKALTDGINHGYERIDSRQMNSTSEVSLPQRNESSNMHAFGAAPQANTTIGGGNNDVQTCSTKGEHAADTLTGLTHESDRGQSAWGQTPAAKLGTNRGHGTVTDVKNDSRSVPFSVADNMCEGHTLETGLSGNMDKPNNTFTENGKGETDNNNALQEGVNSDQSFSTPEGSFPTVEPSSIQASDLTPQANVPGM</sequence>
<feature type="compositionally biased region" description="Polar residues" evidence="1">
    <location>
        <begin position="316"/>
        <end position="334"/>
    </location>
</feature>
<proteinExistence type="predicted"/>
<protein>
    <submittedName>
        <fullName evidence="3">Uncharacterized protein LOC109488013</fullName>
    </submittedName>
</protein>